<sequence>MTDHTGFNCIVKVPHDMDGGLRQQFIKLVTEGGQIQEAYVKVGLHRAGLVGMIVSENTVIATCCLKNPTDSYKQGVFKSAMAPELPGSYPFELGYIATHPNYGGQGHCQTLLRSFMPLVQQKTMFSTTRKPEMVHILKKFGFIKTGQVYKRDLELYLREL</sequence>
<evidence type="ECO:0008006" key="3">
    <source>
        <dbReference type="Google" id="ProtNLM"/>
    </source>
</evidence>
<dbReference type="InterPro" id="IPR016181">
    <property type="entry name" value="Acyl_CoA_acyltransferase"/>
</dbReference>
<evidence type="ECO:0000313" key="1">
    <source>
        <dbReference type="EMBL" id="SDF29883.1"/>
    </source>
</evidence>
<dbReference type="RefSeq" id="WP_091154432.1">
    <property type="nucleotide sequence ID" value="NZ_FNAI01000015.1"/>
</dbReference>
<dbReference type="SUPFAM" id="SSF55729">
    <property type="entry name" value="Acyl-CoA N-acyltransferases (Nat)"/>
    <property type="match status" value="1"/>
</dbReference>
<accession>A0A1G7JY65</accession>
<evidence type="ECO:0000313" key="2">
    <source>
        <dbReference type="Proteomes" id="UP000199072"/>
    </source>
</evidence>
<organism evidence="1 2">
    <name type="scientific">Mucilaginibacter pineti</name>
    <dbReference type="NCBI Taxonomy" id="1391627"/>
    <lineage>
        <taxon>Bacteria</taxon>
        <taxon>Pseudomonadati</taxon>
        <taxon>Bacteroidota</taxon>
        <taxon>Sphingobacteriia</taxon>
        <taxon>Sphingobacteriales</taxon>
        <taxon>Sphingobacteriaceae</taxon>
        <taxon>Mucilaginibacter</taxon>
    </lineage>
</organism>
<keyword evidence="2" id="KW-1185">Reference proteome</keyword>
<name>A0A1G7JY65_9SPHI</name>
<reference evidence="1 2" key="1">
    <citation type="submission" date="2016-10" db="EMBL/GenBank/DDBJ databases">
        <authorList>
            <person name="de Groot N.N."/>
        </authorList>
    </citation>
    <scope>NUCLEOTIDE SEQUENCE [LARGE SCALE GENOMIC DNA]</scope>
    <source>
        <strain evidence="1 2">47C3B</strain>
    </source>
</reference>
<dbReference type="OrthoDB" id="798321at2"/>
<protein>
    <recommendedName>
        <fullName evidence="3">N-acetyltransferase domain-containing protein</fullName>
    </recommendedName>
</protein>
<dbReference type="AlphaFoldDB" id="A0A1G7JY65"/>
<dbReference type="Proteomes" id="UP000199072">
    <property type="component" value="Unassembled WGS sequence"/>
</dbReference>
<dbReference type="Gene3D" id="3.40.630.30">
    <property type="match status" value="1"/>
</dbReference>
<proteinExistence type="predicted"/>
<dbReference type="EMBL" id="FNAI01000015">
    <property type="protein sequence ID" value="SDF29883.1"/>
    <property type="molecule type" value="Genomic_DNA"/>
</dbReference>
<gene>
    <name evidence="1" type="ORF">SAMN05216464_115156</name>
</gene>